<feature type="signal peptide" evidence="1">
    <location>
        <begin position="1"/>
        <end position="32"/>
    </location>
</feature>
<feature type="chain" id="PRO_5040792604" description="TraB/GumN family protein" evidence="1">
    <location>
        <begin position="33"/>
        <end position="284"/>
    </location>
</feature>
<keyword evidence="1" id="KW-0732">Signal</keyword>
<proteinExistence type="predicted"/>
<reference evidence="2" key="1">
    <citation type="submission" date="2022-09" db="EMBL/GenBank/DDBJ databases">
        <authorList>
            <person name="Duchaud E."/>
        </authorList>
    </citation>
    <scope>NUCLEOTIDE SEQUENCE</scope>
    <source>
        <strain evidence="2">TRV642</strain>
    </source>
</reference>
<evidence type="ECO:0000313" key="3">
    <source>
        <dbReference type="Proteomes" id="UP001152749"/>
    </source>
</evidence>
<protein>
    <recommendedName>
        <fullName evidence="4">TraB/GumN family protein</fullName>
    </recommendedName>
</protein>
<dbReference type="EMBL" id="OX336425">
    <property type="protein sequence ID" value="CAI2766931.1"/>
    <property type="molecule type" value="Genomic_DNA"/>
</dbReference>
<evidence type="ECO:0008006" key="4">
    <source>
        <dbReference type="Google" id="ProtNLM"/>
    </source>
</evidence>
<dbReference type="Proteomes" id="UP001152749">
    <property type="component" value="Chromosome"/>
</dbReference>
<dbReference type="KEGG" id="fcs:TRV642_2003"/>
<evidence type="ECO:0000313" key="2">
    <source>
        <dbReference type="EMBL" id="CAI2766931.1"/>
    </source>
</evidence>
<evidence type="ECO:0000256" key="1">
    <source>
        <dbReference type="SAM" id="SignalP"/>
    </source>
</evidence>
<dbReference type="RefSeq" id="WP_263362875.1">
    <property type="nucleotide sequence ID" value="NZ_OX336425.1"/>
</dbReference>
<name>A0A9W4TGU5_9FLAO</name>
<organism evidence="2 3">
    <name type="scientific">Flavobacterium collinsii</name>
    <dbReference type="NCBI Taxonomy" id="1114861"/>
    <lineage>
        <taxon>Bacteria</taxon>
        <taxon>Pseudomonadati</taxon>
        <taxon>Bacteroidota</taxon>
        <taxon>Flavobacteriia</taxon>
        <taxon>Flavobacteriales</taxon>
        <taxon>Flavobacteriaceae</taxon>
        <taxon>Flavobacterium</taxon>
    </lineage>
</organism>
<dbReference type="AlphaFoldDB" id="A0A9W4TGU5"/>
<gene>
    <name evidence="2" type="ORF">TRV642_2003</name>
</gene>
<accession>A0A9W4TGU5</accession>
<sequence length="284" mass="33688">MNINFVYLIRIANAKPRLLLTILCLTSLFSNAQKNSKTKIPELIVIGTVHFPTKNINTDTIYKILENLKPDLILMESDKTNFNSDFTFKNTYDENEWNAVLKYKANFKNTLFRPIEFEGRNDYRRQNGIQNTDAVFNEINTLDSLNILSAKHKKIWSRFIELSNSLNELDNSPLKEINSSSTANLVSERQFYQYRKLKEIVDENDQFAQLKIETATKETISLRELYKRYCHFEELRNRTIIDNILKWKAQFPDKKIVVLIGFYHKYFLVNELKWKQAEHHFELK</sequence>